<accession>A0A846QE85</accession>
<dbReference type="InterPro" id="IPR026024">
    <property type="entry name" value="Chemotaxis_MeTrfase_CheR"/>
</dbReference>
<dbReference type="InterPro" id="IPR022641">
    <property type="entry name" value="CheR_N"/>
</dbReference>
<dbReference type="PANTHER" id="PTHR24422">
    <property type="entry name" value="CHEMOTAXIS PROTEIN METHYLTRANSFERASE"/>
    <property type="match status" value="1"/>
</dbReference>
<dbReference type="EMBL" id="JAATJA010000001">
    <property type="protein sequence ID" value="NJB66601.1"/>
    <property type="molecule type" value="Genomic_DNA"/>
</dbReference>
<comment type="caution">
    <text evidence="7">The sequence shown here is derived from an EMBL/GenBank/DDBJ whole genome shotgun (WGS) entry which is preliminary data.</text>
</comment>
<keyword evidence="8" id="KW-1185">Reference proteome</keyword>
<dbReference type="SUPFAM" id="SSF53335">
    <property type="entry name" value="S-adenosyl-L-methionine-dependent methyltransferases"/>
    <property type="match status" value="1"/>
</dbReference>
<gene>
    <name evidence="7" type="ORF">GGQ74_000241</name>
</gene>
<dbReference type="InterPro" id="IPR029063">
    <property type="entry name" value="SAM-dependent_MTases_sf"/>
</dbReference>
<dbReference type="PANTHER" id="PTHR24422:SF26">
    <property type="entry name" value="CHEMOTAXIS PROTEIN METHYLTRANSFERASE"/>
    <property type="match status" value="1"/>
</dbReference>
<organism evidence="7 8">
    <name type="scientific">Desulfobaculum xiamenense</name>
    <dbReference type="NCBI Taxonomy" id="995050"/>
    <lineage>
        <taxon>Bacteria</taxon>
        <taxon>Pseudomonadati</taxon>
        <taxon>Thermodesulfobacteriota</taxon>
        <taxon>Desulfovibrionia</taxon>
        <taxon>Desulfovibrionales</taxon>
        <taxon>Desulfovibrionaceae</taxon>
        <taxon>Desulfobaculum</taxon>
    </lineage>
</organism>
<feature type="domain" description="CheR-type methyltransferase" evidence="6">
    <location>
        <begin position="19"/>
        <end position="292"/>
    </location>
</feature>
<dbReference type="GO" id="GO:0032259">
    <property type="term" value="P:methylation"/>
    <property type="evidence" value="ECO:0007669"/>
    <property type="project" value="UniProtKB-KW"/>
</dbReference>
<dbReference type="SUPFAM" id="SSF47757">
    <property type="entry name" value="Chemotaxis receptor methyltransferase CheR, N-terminal domain"/>
    <property type="match status" value="1"/>
</dbReference>
<keyword evidence="4 7" id="KW-0808">Transferase</keyword>
<comment type="catalytic activity">
    <reaction evidence="1">
        <text>L-glutamyl-[protein] + S-adenosyl-L-methionine = [protein]-L-glutamate 5-O-methyl ester + S-adenosyl-L-homocysteine</text>
        <dbReference type="Rhea" id="RHEA:24452"/>
        <dbReference type="Rhea" id="RHEA-COMP:10208"/>
        <dbReference type="Rhea" id="RHEA-COMP:10311"/>
        <dbReference type="ChEBI" id="CHEBI:29973"/>
        <dbReference type="ChEBI" id="CHEBI:57856"/>
        <dbReference type="ChEBI" id="CHEBI:59789"/>
        <dbReference type="ChEBI" id="CHEBI:82795"/>
        <dbReference type="EC" id="2.1.1.80"/>
    </reaction>
</comment>
<evidence type="ECO:0000256" key="2">
    <source>
        <dbReference type="ARBA" id="ARBA00012534"/>
    </source>
</evidence>
<evidence type="ECO:0000259" key="6">
    <source>
        <dbReference type="PROSITE" id="PS50123"/>
    </source>
</evidence>
<dbReference type="PIRSF" id="PIRSF000410">
    <property type="entry name" value="CheR"/>
    <property type="match status" value="1"/>
</dbReference>
<proteinExistence type="predicted"/>
<dbReference type="Gene3D" id="1.10.155.10">
    <property type="entry name" value="Chemotaxis receptor methyltransferase CheR, N-terminal domain"/>
    <property type="match status" value="1"/>
</dbReference>
<dbReference type="AlphaFoldDB" id="A0A846QE85"/>
<dbReference type="Gene3D" id="3.40.50.150">
    <property type="entry name" value="Vaccinia Virus protein VP39"/>
    <property type="match status" value="1"/>
</dbReference>
<name>A0A846QE85_9BACT</name>
<dbReference type="Pfam" id="PF03705">
    <property type="entry name" value="CheR_N"/>
    <property type="match status" value="1"/>
</dbReference>
<dbReference type="InterPro" id="IPR022642">
    <property type="entry name" value="CheR_C"/>
</dbReference>
<sequence>MTRDNREGGRAVQVGVPRSMDERDFARFAQFIHETCGIKLQRAKKTMLEARLQKRLRVLGLESYSAYASYLFSPRGLELELSYLIDCVTTNTTDFFRESRHFDYLLQSALPYWYAENGTARPFGIWSAGCSIGAEPYTLSMVCTEFSELRPGFRFDILATDISGQALSAAVRAIYTEDQARGVPDALKRKYLLRSKDRARRMVRIVPELRRQVTFKRLNFMEDFRLDRQMDVVFCRNVIIYFDRPTQEVLLGRLSDQLRVGGHMFIGHSESLTGMGLPLRQVEPTIYIKTGERRHSG</sequence>
<dbReference type="GO" id="GO:0008983">
    <property type="term" value="F:protein-glutamate O-methyltransferase activity"/>
    <property type="evidence" value="ECO:0007669"/>
    <property type="project" value="UniProtKB-EC"/>
</dbReference>
<dbReference type="PROSITE" id="PS50123">
    <property type="entry name" value="CHER"/>
    <property type="match status" value="1"/>
</dbReference>
<protein>
    <recommendedName>
        <fullName evidence="2">protein-glutamate O-methyltransferase</fullName>
        <ecNumber evidence="2">2.1.1.80</ecNumber>
    </recommendedName>
</protein>
<reference evidence="7 8" key="1">
    <citation type="submission" date="2020-03" db="EMBL/GenBank/DDBJ databases">
        <title>Genomic Encyclopedia of Type Strains, Phase IV (KMG-IV): sequencing the most valuable type-strain genomes for metagenomic binning, comparative biology and taxonomic classification.</title>
        <authorList>
            <person name="Goeker M."/>
        </authorList>
    </citation>
    <scope>NUCLEOTIDE SEQUENCE [LARGE SCALE GENOMIC DNA]</scope>
    <source>
        <strain evidence="7 8">DSM 24233</strain>
    </source>
</reference>
<dbReference type="Pfam" id="PF01739">
    <property type="entry name" value="CheR"/>
    <property type="match status" value="1"/>
</dbReference>
<evidence type="ECO:0000256" key="3">
    <source>
        <dbReference type="ARBA" id="ARBA00022603"/>
    </source>
</evidence>
<evidence type="ECO:0000313" key="8">
    <source>
        <dbReference type="Proteomes" id="UP000580856"/>
    </source>
</evidence>
<dbReference type="InterPro" id="IPR000780">
    <property type="entry name" value="CheR_MeTrfase"/>
</dbReference>
<evidence type="ECO:0000256" key="1">
    <source>
        <dbReference type="ARBA" id="ARBA00001541"/>
    </source>
</evidence>
<dbReference type="SMART" id="SM00138">
    <property type="entry name" value="MeTrc"/>
    <property type="match status" value="1"/>
</dbReference>
<dbReference type="Proteomes" id="UP000580856">
    <property type="component" value="Unassembled WGS sequence"/>
</dbReference>
<dbReference type="EC" id="2.1.1.80" evidence="2"/>
<dbReference type="PRINTS" id="PR00996">
    <property type="entry name" value="CHERMTFRASE"/>
</dbReference>
<evidence type="ECO:0000313" key="7">
    <source>
        <dbReference type="EMBL" id="NJB66601.1"/>
    </source>
</evidence>
<keyword evidence="5" id="KW-0949">S-adenosyl-L-methionine</keyword>
<dbReference type="InterPro" id="IPR036804">
    <property type="entry name" value="CheR_N_sf"/>
</dbReference>
<keyword evidence="3 7" id="KW-0489">Methyltransferase</keyword>
<evidence type="ECO:0000256" key="5">
    <source>
        <dbReference type="ARBA" id="ARBA00022691"/>
    </source>
</evidence>
<dbReference type="InterPro" id="IPR050903">
    <property type="entry name" value="Bact_Chemotaxis_MeTrfase"/>
</dbReference>
<evidence type="ECO:0000256" key="4">
    <source>
        <dbReference type="ARBA" id="ARBA00022679"/>
    </source>
</evidence>